<proteinExistence type="predicted"/>
<accession>A0A8H5WWA0</accession>
<dbReference type="Proteomes" id="UP000567885">
    <property type="component" value="Unassembled WGS sequence"/>
</dbReference>
<reference evidence="2 3" key="1">
    <citation type="submission" date="2020-05" db="EMBL/GenBank/DDBJ databases">
        <title>Identification and distribution of gene clusters putatively required for synthesis of sphingolipid metabolism inhibitors in phylogenetically diverse species of the filamentous fungus Fusarium.</title>
        <authorList>
            <person name="Kim H.-S."/>
            <person name="Busman M."/>
            <person name="Brown D.W."/>
            <person name="Divon H."/>
            <person name="Uhlig S."/>
            <person name="Proctor R.H."/>
        </authorList>
    </citation>
    <scope>NUCLEOTIDE SEQUENCE [LARGE SCALE GENOMIC DNA]</scope>
    <source>
        <strain evidence="2 3">NRRL 20693</strain>
    </source>
</reference>
<sequence>MTDTSGPSEGSVSNASEDIAKDRRCLQMRVQVEGRSTESMKDSNGNYVSFEYQRPLIEYPTMPSGDELINDPKNTKAYIEQTSPTMKKDVTILDRDENALRVFTPVFDTAPIQAKLFVGYSYSKGRLFPAKIAADAPNAGLAAKNATIGNTAFFNFDSDLTKDQAAHLIDKMSTLNSKLSRLNNDFVMAIHKALRTNVGNSDKEKSKLRNFLPRRSLPFFLECCFGKIPMAGADEDSIWREVKEILPFCKWHCNNCPRTPLKS</sequence>
<comment type="caution">
    <text evidence="2">The sequence shown here is derived from an EMBL/GenBank/DDBJ whole genome shotgun (WGS) entry which is preliminary data.</text>
</comment>
<gene>
    <name evidence="2" type="ORF">FHETE_3722</name>
</gene>
<protein>
    <submittedName>
        <fullName evidence="2">Uncharacterized protein</fullName>
    </submittedName>
</protein>
<organism evidence="2 3">
    <name type="scientific">Fusarium heterosporum</name>
    <dbReference type="NCBI Taxonomy" id="42747"/>
    <lineage>
        <taxon>Eukaryota</taxon>
        <taxon>Fungi</taxon>
        <taxon>Dikarya</taxon>
        <taxon>Ascomycota</taxon>
        <taxon>Pezizomycotina</taxon>
        <taxon>Sordariomycetes</taxon>
        <taxon>Hypocreomycetidae</taxon>
        <taxon>Hypocreales</taxon>
        <taxon>Nectriaceae</taxon>
        <taxon>Fusarium</taxon>
        <taxon>Fusarium heterosporum species complex</taxon>
    </lineage>
</organism>
<evidence type="ECO:0000256" key="1">
    <source>
        <dbReference type="SAM" id="MobiDB-lite"/>
    </source>
</evidence>
<name>A0A8H5WWA0_FUSHE</name>
<keyword evidence="3" id="KW-1185">Reference proteome</keyword>
<evidence type="ECO:0000313" key="2">
    <source>
        <dbReference type="EMBL" id="KAF5672588.1"/>
    </source>
</evidence>
<evidence type="ECO:0000313" key="3">
    <source>
        <dbReference type="Proteomes" id="UP000567885"/>
    </source>
</evidence>
<dbReference type="AlphaFoldDB" id="A0A8H5WWA0"/>
<dbReference type="OrthoDB" id="5087753at2759"/>
<feature type="compositionally biased region" description="Polar residues" evidence="1">
    <location>
        <begin position="1"/>
        <end position="16"/>
    </location>
</feature>
<feature type="region of interest" description="Disordered" evidence="1">
    <location>
        <begin position="1"/>
        <end position="20"/>
    </location>
</feature>
<dbReference type="EMBL" id="JAAGWQ010000059">
    <property type="protein sequence ID" value="KAF5672588.1"/>
    <property type="molecule type" value="Genomic_DNA"/>
</dbReference>